<comment type="caution">
    <text evidence="2">The sequence shown here is derived from an EMBL/GenBank/DDBJ whole genome shotgun (WGS) entry which is preliminary data.</text>
</comment>
<keyword evidence="3" id="KW-1185">Reference proteome</keyword>
<dbReference type="Gene3D" id="3.40.630.30">
    <property type="match status" value="1"/>
</dbReference>
<dbReference type="InterPro" id="IPR000182">
    <property type="entry name" value="GNAT_dom"/>
</dbReference>
<dbReference type="Pfam" id="PF00583">
    <property type="entry name" value="Acetyltransf_1"/>
    <property type="match status" value="1"/>
</dbReference>
<dbReference type="EMBL" id="RSCK01000092">
    <property type="protein sequence ID" value="RUT04098.1"/>
    <property type="molecule type" value="Genomic_DNA"/>
</dbReference>
<accession>A0AB37UCD3</accession>
<evidence type="ECO:0000313" key="3">
    <source>
        <dbReference type="Proteomes" id="UP000282574"/>
    </source>
</evidence>
<dbReference type="PROSITE" id="PS51186">
    <property type="entry name" value="GNAT"/>
    <property type="match status" value="1"/>
</dbReference>
<organism evidence="2 3">
    <name type="scientific">Chroococcidiopsis cubana SAG 39.79</name>
    <dbReference type="NCBI Taxonomy" id="388085"/>
    <lineage>
        <taxon>Bacteria</taxon>
        <taxon>Bacillati</taxon>
        <taxon>Cyanobacteriota</taxon>
        <taxon>Cyanophyceae</taxon>
        <taxon>Chroococcidiopsidales</taxon>
        <taxon>Chroococcidiopsidaceae</taxon>
        <taxon>Chroococcidiopsis</taxon>
    </lineage>
</organism>
<protein>
    <recommendedName>
        <fullName evidence="1">N-acetyltransferase domain-containing protein</fullName>
    </recommendedName>
</protein>
<gene>
    <name evidence="2" type="ORF">DSM107010_59030</name>
</gene>
<proteinExistence type="predicted"/>
<name>A0AB37UCD3_9CYAN</name>
<sequence length="183" mass="21280">MELKLRSVRAADIPSLHEILVVCGLDLQERFGLDYWLPPYPLEKMRQDLEDKRIYCISVGREVVATFTLETKMPSEYTRYGKIHWQVVDVSAMYVHRLAVLPTWQGQGLGTWCLQAIENLAINSDCGAVRLDAVKMNSKLSVFYQRQDYRLVGELIYDPETLFNDAFVFEKVLPKSIFNNWRL</sequence>
<dbReference type="Proteomes" id="UP000282574">
    <property type="component" value="Unassembled WGS sequence"/>
</dbReference>
<reference evidence="2 3" key="1">
    <citation type="journal article" date="2019" name="Genome Biol. Evol.">
        <title>Day and night: Metabolic profiles and evolutionary relationships of six axenic non-marine cyanobacteria.</title>
        <authorList>
            <person name="Will S.E."/>
            <person name="Henke P."/>
            <person name="Boedeker C."/>
            <person name="Huang S."/>
            <person name="Brinkmann H."/>
            <person name="Rohde M."/>
            <person name="Jarek M."/>
            <person name="Friedl T."/>
            <person name="Seufert S."/>
            <person name="Schumacher M."/>
            <person name="Overmann J."/>
            <person name="Neumann-Schaal M."/>
            <person name="Petersen J."/>
        </authorList>
    </citation>
    <scope>NUCLEOTIDE SEQUENCE [LARGE SCALE GENOMIC DNA]</scope>
    <source>
        <strain evidence="2 3">SAG 39.79</strain>
    </source>
</reference>
<dbReference type="GO" id="GO:0016747">
    <property type="term" value="F:acyltransferase activity, transferring groups other than amino-acyl groups"/>
    <property type="evidence" value="ECO:0007669"/>
    <property type="project" value="InterPro"/>
</dbReference>
<dbReference type="InterPro" id="IPR016181">
    <property type="entry name" value="Acyl_CoA_acyltransferase"/>
</dbReference>
<dbReference type="AlphaFoldDB" id="A0AB37UCD3"/>
<dbReference type="RefSeq" id="WP_106168311.1">
    <property type="nucleotide sequence ID" value="NZ_JAVKZF010000004.1"/>
</dbReference>
<evidence type="ECO:0000313" key="2">
    <source>
        <dbReference type="EMBL" id="RUT04098.1"/>
    </source>
</evidence>
<evidence type="ECO:0000259" key="1">
    <source>
        <dbReference type="PROSITE" id="PS51186"/>
    </source>
</evidence>
<dbReference type="SUPFAM" id="SSF55729">
    <property type="entry name" value="Acyl-CoA N-acyltransferases (Nat)"/>
    <property type="match status" value="1"/>
</dbReference>
<feature type="domain" description="N-acetyltransferase" evidence="1">
    <location>
        <begin position="3"/>
        <end position="174"/>
    </location>
</feature>
<dbReference type="CDD" id="cd04301">
    <property type="entry name" value="NAT_SF"/>
    <property type="match status" value="1"/>
</dbReference>